<evidence type="ECO:0000259" key="2">
    <source>
        <dbReference type="Pfam" id="PF00109"/>
    </source>
</evidence>
<dbReference type="InterPro" id="IPR016039">
    <property type="entry name" value="Thiolase-like"/>
</dbReference>
<dbReference type="InterPro" id="IPR014030">
    <property type="entry name" value="Ketoacyl_synth_N"/>
</dbReference>
<evidence type="ECO:0000313" key="3">
    <source>
        <dbReference type="EMBL" id="GGR05302.1"/>
    </source>
</evidence>
<name>A0A918F690_9ACTN</name>
<gene>
    <name evidence="3" type="primary">fabF</name>
    <name evidence="3" type="ORF">GCM10010251_21210</name>
</gene>
<organism evidence="3 4">
    <name type="scientific">Streptomyces aurantiogriseus</name>
    <dbReference type="NCBI Taxonomy" id="66870"/>
    <lineage>
        <taxon>Bacteria</taxon>
        <taxon>Bacillati</taxon>
        <taxon>Actinomycetota</taxon>
        <taxon>Actinomycetes</taxon>
        <taxon>Kitasatosporales</taxon>
        <taxon>Streptomycetaceae</taxon>
        <taxon>Streptomyces</taxon>
    </lineage>
</organism>
<accession>A0A918F690</accession>
<dbReference type="InterPro" id="IPR000794">
    <property type="entry name" value="Beta-ketoacyl_synthase"/>
</dbReference>
<protein>
    <submittedName>
        <fullName evidence="3">3-oxoacyl-ACP synthase</fullName>
    </submittedName>
</protein>
<reference evidence="3" key="2">
    <citation type="submission" date="2020-09" db="EMBL/GenBank/DDBJ databases">
        <authorList>
            <person name="Sun Q."/>
            <person name="Ohkuma M."/>
        </authorList>
    </citation>
    <scope>NUCLEOTIDE SEQUENCE</scope>
    <source>
        <strain evidence="3">JCM 4346</strain>
    </source>
</reference>
<feature type="domain" description="Beta-ketoacyl synthase-like N-terminal" evidence="2">
    <location>
        <begin position="77"/>
        <end position="211"/>
    </location>
</feature>
<dbReference type="RefSeq" id="WP_189934716.1">
    <property type="nucleotide sequence ID" value="NZ_BMSX01000004.1"/>
</dbReference>
<evidence type="ECO:0000256" key="1">
    <source>
        <dbReference type="ARBA" id="ARBA00022679"/>
    </source>
</evidence>
<dbReference type="PANTHER" id="PTHR11712:SF336">
    <property type="entry name" value="3-OXOACYL-[ACYL-CARRIER-PROTEIN] SYNTHASE, MITOCHONDRIAL"/>
    <property type="match status" value="1"/>
</dbReference>
<keyword evidence="1" id="KW-0808">Transferase</keyword>
<dbReference type="PANTHER" id="PTHR11712">
    <property type="entry name" value="POLYKETIDE SYNTHASE-RELATED"/>
    <property type="match status" value="1"/>
</dbReference>
<evidence type="ECO:0000313" key="4">
    <source>
        <dbReference type="Proteomes" id="UP000658320"/>
    </source>
</evidence>
<sequence length="376" mass="38741">MTTVAVPTDRHFITAWSAVSPYGLESADYARGVTADVAADAGDGSRAVPVPDGHAGEQACLVPGFEVREVLGRAGTRTMDRATGLAVTAVRELFDEASRARRPVPVGTGTALVLATTLGSAQSQHDFAHASFTGEKPYDVPAQYMPNVLMNCPAAASAIRFGLKGPNTTLAGGRPSGLLALGYARRLLAAGRAERVLVGAVEEYSPSRSWIEHHTRAADETPGPLGEGCALLLVEPGNGIPAGRTALAELLAVDARVDVDDRLATTAEACVRAALAAAGVEAPDVWAAVAGGLTGRTGHVETALLRRLFGPEATDRVHVHTHIGDTAAASTTFQLAALLATAKGDPTSHGRPAVITSIDRDGSVACAVVRLLGEET</sequence>
<dbReference type="Proteomes" id="UP000658320">
    <property type="component" value="Unassembled WGS sequence"/>
</dbReference>
<dbReference type="Gene3D" id="3.40.47.10">
    <property type="match status" value="2"/>
</dbReference>
<reference evidence="3" key="1">
    <citation type="journal article" date="2014" name="Int. J. Syst. Evol. Microbiol.">
        <title>Complete genome sequence of Corynebacterium casei LMG S-19264T (=DSM 44701T), isolated from a smear-ripened cheese.</title>
        <authorList>
            <consortium name="US DOE Joint Genome Institute (JGI-PGF)"/>
            <person name="Walter F."/>
            <person name="Albersmeier A."/>
            <person name="Kalinowski J."/>
            <person name="Ruckert C."/>
        </authorList>
    </citation>
    <scope>NUCLEOTIDE SEQUENCE</scope>
    <source>
        <strain evidence="3">JCM 4346</strain>
    </source>
</reference>
<dbReference type="AlphaFoldDB" id="A0A918F690"/>
<proteinExistence type="predicted"/>
<comment type="caution">
    <text evidence="3">The sequence shown here is derived from an EMBL/GenBank/DDBJ whole genome shotgun (WGS) entry which is preliminary data.</text>
</comment>
<dbReference type="EMBL" id="BMSX01000004">
    <property type="protein sequence ID" value="GGR05302.1"/>
    <property type="molecule type" value="Genomic_DNA"/>
</dbReference>
<dbReference type="GO" id="GO:0004315">
    <property type="term" value="F:3-oxoacyl-[acyl-carrier-protein] synthase activity"/>
    <property type="evidence" value="ECO:0007669"/>
    <property type="project" value="TreeGrafter"/>
</dbReference>
<keyword evidence="4" id="KW-1185">Reference proteome</keyword>
<dbReference type="SUPFAM" id="SSF53901">
    <property type="entry name" value="Thiolase-like"/>
    <property type="match status" value="1"/>
</dbReference>
<dbReference type="GO" id="GO:0006633">
    <property type="term" value="P:fatty acid biosynthetic process"/>
    <property type="evidence" value="ECO:0007669"/>
    <property type="project" value="TreeGrafter"/>
</dbReference>
<dbReference type="Pfam" id="PF00109">
    <property type="entry name" value="ketoacyl-synt"/>
    <property type="match status" value="1"/>
</dbReference>